<evidence type="ECO:0000313" key="3">
    <source>
        <dbReference type="Proteomes" id="UP000054549"/>
    </source>
</evidence>
<accession>A0A0C2TSI4</accession>
<proteinExistence type="predicted"/>
<keyword evidence="3" id="KW-1185">Reference proteome</keyword>
<evidence type="ECO:0000313" key="2">
    <source>
        <dbReference type="EMBL" id="KIL70259.1"/>
    </source>
</evidence>
<dbReference type="AlphaFoldDB" id="A0A0C2TSI4"/>
<dbReference type="HOGENOM" id="CLU_748140_0_0_1"/>
<gene>
    <name evidence="2" type="ORF">M378DRAFT_156341</name>
</gene>
<dbReference type="InParanoid" id="A0A0C2TSI4"/>
<feature type="compositionally biased region" description="Basic and acidic residues" evidence="1">
    <location>
        <begin position="324"/>
        <end position="334"/>
    </location>
</feature>
<dbReference type="OrthoDB" id="3232876at2759"/>
<dbReference type="Proteomes" id="UP000054549">
    <property type="component" value="Unassembled WGS sequence"/>
</dbReference>
<protein>
    <submittedName>
        <fullName evidence="2">Uncharacterized protein</fullName>
    </submittedName>
</protein>
<organism evidence="2 3">
    <name type="scientific">Amanita muscaria (strain Koide BX008)</name>
    <dbReference type="NCBI Taxonomy" id="946122"/>
    <lineage>
        <taxon>Eukaryota</taxon>
        <taxon>Fungi</taxon>
        <taxon>Dikarya</taxon>
        <taxon>Basidiomycota</taxon>
        <taxon>Agaricomycotina</taxon>
        <taxon>Agaricomycetes</taxon>
        <taxon>Agaricomycetidae</taxon>
        <taxon>Agaricales</taxon>
        <taxon>Pluteineae</taxon>
        <taxon>Amanitaceae</taxon>
        <taxon>Amanita</taxon>
    </lineage>
</organism>
<reference evidence="2 3" key="1">
    <citation type="submission" date="2014-04" db="EMBL/GenBank/DDBJ databases">
        <title>Evolutionary Origins and Diversification of the Mycorrhizal Mutualists.</title>
        <authorList>
            <consortium name="DOE Joint Genome Institute"/>
            <consortium name="Mycorrhizal Genomics Consortium"/>
            <person name="Kohler A."/>
            <person name="Kuo A."/>
            <person name="Nagy L.G."/>
            <person name="Floudas D."/>
            <person name="Copeland A."/>
            <person name="Barry K.W."/>
            <person name="Cichocki N."/>
            <person name="Veneault-Fourrey C."/>
            <person name="LaButti K."/>
            <person name="Lindquist E.A."/>
            <person name="Lipzen A."/>
            <person name="Lundell T."/>
            <person name="Morin E."/>
            <person name="Murat C."/>
            <person name="Riley R."/>
            <person name="Ohm R."/>
            <person name="Sun H."/>
            <person name="Tunlid A."/>
            <person name="Henrissat B."/>
            <person name="Grigoriev I.V."/>
            <person name="Hibbett D.S."/>
            <person name="Martin F."/>
        </authorList>
    </citation>
    <scope>NUCLEOTIDE SEQUENCE [LARGE SCALE GENOMIC DNA]</scope>
    <source>
        <strain evidence="2 3">Koide BX008</strain>
    </source>
</reference>
<feature type="compositionally biased region" description="Polar residues" evidence="1">
    <location>
        <begin position="307"/>
        <end position="323"/>
    </location>
</feature>
<feature type="region of interest" description="Disordered" evidence="1">
    <location>
        <begin position="77"/>
        <end position="149"/>
    </location>
</feature>
<dbReference type="EMBL" id="KN818224">
    <property type="protein sequence ID" value="KIL70259.1"/>
    <property type="molecule type" value="Genomic_DNA"/>
</dbReference>
<sequence length="352" mass="39082">MVSDGILSQALFKSQSQIAALHDEPAASAVASRRESKQPTATDLAKYGIKVRDFAFESTLPPIAPVYLHPKQIQPNPGVLRPWQDNMAQSSSQAGDGRKLENHPTQSLLIQPQPSGVTRQRGFVDLRDYDTDNDELPESQDSSIYTLSQPPLSYSQSQEFEEYVKTPIVTPNGSLQWQDVDVDGIDLPASQLDDVLPLRLSFSQTPTRTETVHKELTPMTPPLSSADSSFCISPSPMPEPKTLLSKYRLRRQPSHTIRPSRLKKDQTPLIPTSPASRYYLRKRPNNATSPSTSRPVTRSRLGLSALSPLSRSKQTVAPSTPSSRRQEKVDEDPSSRTFRKRSTPAVKTSGRR</sequence>
<feature type="compositionally biased region" description="Low complexity" evidence="1">
    <location>
        <begin position="288"/>
        <end position="300"/>
    </location>
</feature>
<feature type="compositionally biased region" description="Polar residues" evidence="1">
    <location>
        <begin position="103"/>
        <end position="118"/>
    </location>
</feature>
<evidence type="ECO:0000256" key="1">
    <source>
        <dbReference type="SAM" id="MobiDB-lite"/>
    </source>
</evidence>
<feature type="region of interest" description="Disordered" evidence="1">
    <location>
        <begin position="209"/>
        <end position="352"/>
    </location>
</feature>
<name>A0A0C2TSI4_AMAMK</name>
<feature type="compositionally biased region" description="Basic residues" evidence="1">
    <location>
        <begin position="247"/>
        <end position="261"/>
    </location>
</feature>
<feature type="compositionally biased region" description="Polar residues" evidence="1">
    <location>
        <begin position="222"/>
        <end position="232"/>
    </location>
</feature>